<gene>
    <name evidence="1" type="ORF">PanWU01x14_073510</name>
</gene>
<organism evidence="1 2">
    <name type="scientific">Parasponia andersonii</name>
    <name type="common">Sponia andersonii</name>
    <dbReference type="NCBI Taxonomy" id="3476"/>
    <lineage>
        <taxon>Eukaryota</taxon>
        <taxon>Viridiplantae</taxon>
        <taxon>Streptophyta</taxon>
        <taxon>Embryophyta</taxon>
        <taxon>Tracheophyta</taxon>
        <taxon>Spermatophyta</taxon>
        <taxon>Magnoliopsida</taxon>
        <taxon>eudicotyledons</taxon>
        <taxon>Gunneridae</taxon>
        <taxon>Pentapetalae</taxon>
        <taxon>rosids</taxon>
        <taxon>fabids</taxon>
        <taxon>Rosales</taxon>
        <taxon>Cannabaceae</taxon>
        <taxon>Parasponia</taxon>
    </lineage>
</organism>
<evidence type="ECO:0000313" key="2">
    <source>
        <dbReference type="Proteomes" id="UP000237105"/>
    </source>
</evidence>
<dbReference type="Proteomes" id="UP000237105">
    <property type="component" value="Unassembled WGS sequence"/>
</dbReference>
<keyword evidence="2" id="KW-1185">Reference proteome</keyword>
<accession>A0A2P5DE34</accession>
<reference evidence="2" key="1">
    <citation type="submission" date="2016-06" db="EMBL/GenBank/DDBJ databases">
        <title>Parallel loss of symbiosis genes in relatives of nitrogen-fixing non-legume Parasponia.</title>
        <authorList>
            <person name="Van Velzen R."/>
            <person name="Holmer R."/>
            <person name="Bu F."/>
            <person name="Rutten L."/>
            <person name="Van Zeijl A."/>
            <person name="Liu W."/>
            <person name="Santuari L."/>
            <person name="Cao Q."/>
            <person name="Sharma T."/>
            <person name="Shen D."/>
            <person name="Roswanjaya Y."/>
            <person name="Wardhani T."/>
            <person name="Kalhor M.S."/>
            <person name="Jansen J."/>
            <person name="Van den Hoogen J."/>
            <person name="Gungor B."/>
            <person name="Hartog M."/>
            <person name="Hontelez J."/>
            <person name="Verver J."/>
            <person name="Yang W.-C."/>
            <person name="Schijlen E."/>
            <person name="Repin R."/>
            <person name="Schilthuizen M."/>
            <person name="Schranz E."/>
            <person name="Heidstra R."/>
            <person name="Miyata K."/>
            <person name="Fedorova E."/>
            <person name="Kohlen W."/>
            <person name="Bisseling T."/>
            <person name="Smit S."/>
            <person name="Geurts R."/>
        </authorList>
    </citation>
    <scope>NUCLEOTIDE SEQUENCE [LARGE SCALE GENOMIC DNA]</scope>
    <source>
        <strain evidence="2">cv. WU1-14</strain>
    </source>
</reference>
<protein>
    <submittedName>
        <fullName evidence="1">Uncharacterized protein</fullName>
    </submittedName>
</protein>
<proteinExistence type="predicted"/>
<evidence type="ECO:0000313" key="1">
    <source>
        <dbReference type="EMBL" id="PON71554.1"/>
    </source>
</evidence>
<dbReference type="EMBL" id="JXTB01000044">
    <property type="protein sequence ID" value="PON71554.1"/>
    <property type="molecule type" value="Genomic_DNA"/>
</dbReference>
<name>A0A2P5DE34_PARAD</name>
<sequence length="83" mass="9407">MNNQQEQDLVPLDPEIKRTFRARRREQQQGLTGLRGIADANDAAAMADDRDRAIREYAIPILNGLNPGIIRPEIQAPQFELKP</sequence>
<feature type="non-terminal residue" evidence="1">
    <location>
        <position position="83"/>
    </location>
</feature>
<dbReference type="AlphaFoldDB" id="A0A2P5DE34"/>
<comment type="caution">
    <text evidence="1">The sequence shown here is derived from an EMBL/GenBank/DDBJ whole genome shotgun (WGS) entry which is preliminary data.</text>
</comment>